<dbReference type="InterPro" id="IPR023393">
    <property type="entry name" value="START-like_dom_sf"/>
</dbReference>
<dbReference type="InterPro" id="IPR005031">
    <property type="entry name" value="COQ10_START"/>
</dbReference>
<name>A0A9X5CNC9_9ACTN</name>
<dbReference type="PANTHER" id="PTHR33824:SF7">
    <property type="entry name" value="POLYKETIDE CYCLASE_DEHYDRASE AND LIPID TRANSPORT SUPERFAMILY PROTEIN"/>
    <property type="match status" value="1"/>
</dbReference>
<accession>A0A9X5CNC9</accession>
<keyword evidence="4" id="KW-1185">Reference proteome</keyword>
<dbReference type="Pfam" id="PF03364">
    <property type="entry name" value="Polyketide_cyc"/>
    <property type="match status" value="1"/>
</dbReference>
<protein>
    <submittedName>
        <fullName evidence="3">SRPBCC family protein</fullName>
    </submittedName>
</protein>
<organism evidence="3 4">
    <name type="scientific">Actinospica acidiphila</name>
    <dbReference type="NCBI Taxonomy" id="304899"/>
    <lineage>
        <taxon>Bacteria</taxon>
        <taxon>Bacillati</taxon>
        <taxon>Actinomycetota</taxon>
        <taxon>Actinomycetes</taxon>
        <taxon>Catenulisporales</taxon>
        <taxon>Actinospicaceae</taxon>
        <taxon>Actinospica</taxon>
    </lineage>
</organism>
<feature type="domain" description="Coenzyme Q-binding protein COQ10 START" evidence="2">
    <location>
        <begin position="140"/>
        <end position="261"/>
    </location>
</feature>
<proteinExistence type="predicted"/>
<reference evidence="3 4" key="1">
    <citation type="submission" date="2020-01" db="EMBL/GenBank/DDBJ databases">
        <title>Insect and environment-associated Actinomycetes.</title>
        <authorList>
            <person name="Currrie C."/>
            <person name="Chevrette M."/>
            <person name="Carlson C."/>
            <person name="Stubbendieck R."/>
            <person name="Wendt-Pienkowski E."/>
        </authorList>
    </citation>
    <scope>NUCLEOTIDE SEQUENCE [LARGE SCALE GENOMIC DNA]</scope>
    <source>
        <strain evidence="3 4">SID8189</strain>
    </source>
</reference>
<sequence length="431" mass="47175">MTETVGRATSAARDGADGAKNPLSDLAHSEAADRLKAELQDYLAAQATRLLTGVGQKLGETTGKLNDIAEGNSPGFAKLAADGGKKLAEGKGPLRTAVELGATRAKDNVKGALKNLGGGGGKRKKSSGNKPTVIMEYIDVGVPLRTAYDQWTQYQDFSTFAKGVKSANKSDDTTSDWQAKIWWSNRSWKATTNEQVPDDRIAWSTEGAKGTMKGVVSFHKIAENLTRVLMVIEYYPSGFFEKTGNIWRAQGRRARLDLKNFARFITIKGEAEDSWRGEIREGEVVKSHEDAVAEEEEQQGGPEQENGDAEAEGQESSEDEGPEDEEYDEEAPEGETDEGPEDAYDEDEEYEDEDEDGAGPEDAHEGEAGGAEPDDPYEDEDEEAADDEGDDEEYEEGVPPEEEYEDDDEEYEDDEPADEAAPDETEGRSRR</sequence>
<dbReference type="RefSeq" id="WP_163089733.1">
    <property type="nucleotide sequence ID" value="NZ_JAAGNA010000695.1"/>
</dbReference>
<evidence type="ECO:0000259" key="2">
    <source>
        <dbReference type="Pfam" id="PF03364"/>
    </source>
</evidence>
<feature type="compositionally biased region" description="Acidic residues" evidence="1">
    <location>
        <begin position="305"/>
        <end position="359"/>
    </location>
</feature>
<dbReference type="Proteomes" id="UP000471745">
    <property type="component" value="Unassembled WGS sequence"/>
</dbReference>
<dbReference type="EMBL" id="JAAGNA010000695">
    <property type="protein sequence ID" value="NEC50768.1"/>
    <property type="molecule type" value="Genomic_DNA"/>
</dbReference>
<feature type="compositionally biased region" description="Acidic residues" evidence="1">
    <location>
        <begin position="372"/>
        <end position="424"/>
    </location>
</feature>
<dbReference type="AlphaFoldDB" id="A0A9X5CNC9"/>
<evidence type="ECO:0000313" key="3">
    <source>
        <dbReference type="EMBL" id="NEC50768.1"/>
    </source>
</evidence>
<feature type="region of interest" description="Disordered" evidence="1">
    <location>
        <begin position="1"/>
        <end position="24"/>
    </location>
</feature>
<dbReference type="SUPFAM" id="SSF55961">
    <property type="entry name" value="Bet v1-like"/>
    <property type="match status" value="1"/>
</dbReference>
<evidence type="ECO:0000313" key="4">
    <source>
        <dbReference type="Proteomes" id="UP000471745"/>
    </source>
</evidence>
<dbReference type="CDD" id="cd07817">
    <property type="entry name" value="SRPBCC_8"/>
    <property type="match status" value="1"/>
</dbReference>
<gene>
    <name evidence="3" type="ORF">G3I18_19670</name>
</gene>
<comment type="caution">
    <text evidence="3">The sequence shown here is derived from an EMBL/GenBank/DDBJ whole genome shotgun (WGS) entry which is preliminary data.</text>
</comment>
<dbReference type="PANTHER" id="PTHR33824">
    <property type="entry name" value="POLYKETIDE CYCLASE/DEHYDRASE AND LIPID TRANSPORT SUPERFAMILY PROTEIN"/>
    <property type="match status" value="1"/>
</dbReference>
<evidence type="ECO:0000256" key="1">
    <source>
        <dbReference type="SAM" id="MobiDB-lite"/>
    </source>
</evidence>
<dbReference type="Gene3D" id="3.30.530.20">
    <property type="match status" value="1"/>
</dbReference>
<feature type="region of interest" description="Disordered" evidence="1">
    <location>
        <begin position="284"/>
        <end position="431"/>
    </location>
</feature>
<dbReference type="InterPro" id="IPR047137">
    <property type="entry name" value="ORF3"/>
</dbReference>